<name>A0AAV4PYK5_CAEEX</name>
<keyword evidence="1" id="KW-0812">Transmembrane</keyword>
<organism evidence="2 3">
    <name type="scientific">Caerostris extrusa</name>
    <name type="common">Bark spider</name>
    <name type="synonym">Caerostris bankana</name>
    <dbReference type="NCBI Taxonomy" id="172846"/>
    <lineage>
        <taxon>Eukaryota</taxon>
        <taxon>Metazoa</taxon>
        <taxon>Ecdysozoa</taxon>
        <taxon>Arthropoda</taxon>
        <taxon>Chelicerata</taxon>
        <taxon>Arachnida</taxon>
        <taxon>Araneae</taxon>
        <taxon>Araneomorphae</taxon>
        <taxon>Entelegynae</taxon>
        <taxon>Araneoidea</taxon>
        <taxon>Araneidae</taxon>
        <taxon>Caerostris</taxon>
    </lineage>
</organism>
<protein>
    <submittedName>
        <fullName evidence="2">Uncharacterized protein</fullName>
    </submittedName>
</protein>
<keyword evidence="1" id="KW-0472">Membrane</keyword>
<evidence type="ECO:0000313" key="2">
    <source>
        <dbReference type="EMBL" id="GIY01284.1"/>
    </source>
</evidence>
<proteinExistence type="predicted"/>
<gene>
    <name evidence="2" type="ORF">CEXT_479371</name>
</gene>
<comment type="caution">
    <text evidence="2">The sequence shown here is derived from an EMBL/GenBank/DDBJ whole genome shotgun (WGS) entry which is preliminary data.</text>
</comment>
<dbReference type="AlphaFoldDB" id="A0AAV4PYK5"/>
<evidence type="ECO:0000256" key="1">
    <source>
        <dbReference type="SAM" id="Phobius"/>
    </source>
</evidence>
<evidence type="ECO:0000313" key="3">
    <source>
        <dbReference type="Proteomes" id="UP001054945"/>
    </source>
</evidence>
<reference evidence="2 3" key="1">
    <citation type="submission" date="2021-06" db="EMBL/GenBank/DDBJ databases">
        <title>Caerostris extrusa draft genome.</title>
        <authorList>
            <person name="Kono N."/>
            <person name="Arakawa K."/>
        </authorList>
    </citation>
    <scope>NUCLEOTIDE SEQUENCE [LARGE SCALE GENOMIC DNA]</scope>
</reference>
<dbReference type="Proteomes" id="UP001054945">
    <property type="component" value="Unassembled WGS sequence"/>
</dbReference>
<sequence>MLKNQRTIVCEEGDIDDKCPKRDTTSDTWRRRQDNRVSLLVAVQKLGYFFNLLIIALKHLMMVDEGSIASSLYSSSQSSRSSCAGVATSSSSSSINPNNFKSTLYFSPFNNCEKLPIRLVAKSWDKAKTSKHVLVNTFLLYNLSFHSSWCYRVMSKYVKVYPSKGVIEKGATPGPSTIQTPNPYLSFTHGSNTESHYLTSQTMSAERNDAIKTSQQWRIKINEKIMTKAAATPSNPPPTPLLPSTFVKDVEVYYCHHNSKKRTDLQLENASFISVLLHLSPQHDVQRQEVKHYLRTLWTQFGGTMSSLSFSKETSVWKLVTMVVAAHEIIFSSLEASEAKTNFSLFNKEKLPQTIALTHKT</sequence>
<keyword evidence="1" id="KW-1133">Transmembrane helix</keyword>
<accession>A0AAV4PYK5</accession>
<keyword evidence="3" id="KW-1185">Reference proteome</keyword>
<feature type="transmembrane region" description="Helical" evidence="1">
    <location>
        <begin position="37"/>
        <end position="57"/>
    </location>
</feature>
<dbReference type="EMBL" id="BPLR01005293">
    <property type="protein sequence ID" value="GIY01284.1"/>
    <property type="molecule type" value="Genomic_DNA"/>
</dbReference>